<protein>
    <submittedName>
        <fullName evidence="2">Uncharacterized protein</fullName>
    </submittedName>
</protein>
<evidence type="ECO:0000256" key="1">
    <source>
        <dbReference type="SAM" id="Phobius"/>
    </source>
</evidence>
<feature type="transmembrane region" description="Helical" evidence="1">
    <location>
        <begin position="67"/>
        <end position="87"/>
    </location>
</feature>
<comment type="caution">
    <text evidence="2">The sequence shown here is derived from an EMBL/GenBank/DDBJ whole genome shotgun (WGS) entry which is preliminary data.</text>
</comment>
<reference evidence="2" key="1">
    <citation type="journal article" date="2021" name="Open Biol.">
        <title>Shared evolutionary footprints suggest mitochondrial oxidative damage underlies multiple complex I losses in fungi.</title>
        <authorList>
            <person name="Schikora-Tamarit M.A."/>
            <person name="Marcet-Houben M."/>
            <person name="Nosek J."/>
            <person name="Gabaldon T."/>
        </authorList>
    </citation>
    <scope>NUCLEOTIDE SEQUENCE</scope>
    <source>
        <strain evidence="2">CBS2887</strain>
    </source>
</reference>
<feature type="transmembrane region" description="Helical" evidence="1">
    <location>
        <begin position="6"/>
        <end position="26"/>
    </location>
</feature>
<keyword evidence="1" id="KW-1133">Transmembrane helix</keyword>
<keyword evidence="1" id="KW-0472">Membrane</keyword>
<evidence type="ECO:0000313" key="3">
    <source>
        <dbReference type="Proteomes" id="UP000774326"/>
    </source>
</evidence>
<name>A0A9P8Q5G5_WICPI</name>
<accession>A0A9P8Q5G5</accession>
<sequence length="126" mass="14111">MMMLQVSVRSVLGFMANLAISSVMLMKSKAPLASWRRFSDGVDEGTGDEARRQFSIFLKIISDLSQMVLSMAFKSMYSLGLALYLYANCSTENKNSAMINKDEKMHVMKNTGVLIEVFSASLWMDT</sequence>
<reference evidence="2" key="2">
    <citation type="submission" date="2021-01" db="EMBL/GenBank/DDBJ databases">
        <authorList>
            <person name="Schikora-Tamarit M.A."/>
        </authorList>
    </citation>
    <scope>NUCLEOTIDE SEQUENCE</scope>
    <source>
        <strain evidence="2">CBS2887</strain>
    </source>
</reference>
<evidence type="ECO:0000313" key="2">
    <source>
        <dbReference type="EMBL" id="KAH3684473.1"/>
    </source>
</evidence>
<dbReference type="OrthoDB" id="10564661at2759"/>
<organism evidence="2 3">
    <name type="scientific">Wickerhamomyces pijperi</name>
    <name type="common">Yeast</name>
    <name type="synonym">Pichia pijperi</name>
    <dbReference type="NCBI Taxonomy" id="599730"/>
    <lineage>
        <taxon>Eukaryota</taxon>
        <taxon>Fungi</taxon>
        <taxon>Dikarya</taxon>
        <taxon>Ascomycota</taxon>
        <taxon>Saccharomycotina</taxon>
        <taxon>Saccharomycetes</taxon>
        <taxon>Phaffomycetales</taxon>
        <taxon>Wickerhamomycetaceae</taxon>
        <taxon>Wickerhamomyces</taxon>
    </lineage>
</organism>
<gene>
    <name evidence="2" type="ORF">WICPIJ_004567</name>
</gene>
<proteinExistence type="predicted"/>
<dbReference type="AlphaFoldDB" id="A0A9P8Q5G5"/>
<dbReference type="EMBL" id="JAEUBG010002471">
    <property type="protein sequence ID" value="KAH3684473.1"/>
    <property type="molecule type" value="Genomic_DNA"/>
</dbReference>
<keyword evidence="3" id="KW-1185">Reference proteome</keyword>
<dbReference type="Proteomes" id="UP000774326">
    <property type="component" value="Unassembled WGS sequence"/>
</dbReference>
<keyword evidence="1" id="KW-0812">Transmembrane</keyword>